<evidence type="ECO:0000256" key="1">
    <source>
        <dbReference type="ARBA" id="ARBA00004418"/>
    </source>
</evidence>
<evidence type="ECO:0000256" key="6">
    <source>
        <dbReference type="ARBA" id="ARBA00023008"/>
    </source>
</evidence>
<dbReference type="InterPro" id="IPR007348">
    <property type="entry name" value="CopC_dom"/>
</dbReference>
<reference evidence="9 10" key="1">
    <citation type="journal article" date="2013" name="Front. Microbiol.">
        <title>The genome of the endophytic bacterium H. frisingense GSF30(T) identifies diverse strategies in the Herbaspirillum genus to interact with plants.</title>
        <authorList>
            <person name="Straub D."/>
            <person name="Rothballer M."/>
            <person name="Hartmann A."/>
            <person name="Ludewig U."/>
        </authorList>
    </citation>
    <scope>NUCLEOTIDE SEQUENCE [LARGE SCALE GENOMIC DNA]</scope>
    <source>
        <strain evidence="9 10">GSF30</strain>
    </source>
</reference>
<dbReference type="InterPro" id="IPR014756">
    <property type="entry name" value="Ig_E-set"/>
</dbReference>
<feature type="signal peptide" evidence="7">
    <location>
        <begin position="1"/>
        <end position="24"/>
    </location>
</feature>
<keyword evidence="5" id="KW-0574">Periplasm</keyword>
<dbReference type="InterPro" id="IPR047685">
    <property type="entry name" value="CopC-like"/>
</dbReference>
<evidence type="ECO:0000256" key="7">
    <source>
        <dbReference type="SAM" id="SignalP"/>
    </source>
</evidence>
<evidence type="ECO:0000259" key="8">
    <source>
        <dbReference type="Pfam" id="PF04234"/>
    </source>
</evidence>
<accession>A0AAI9IAZ8</accession>
<sequence length="124" mass="13160">MKKLRHLLPLALLASLAFTSSAWAHAHLKSAAPADQAVVAAAAAPADLTLVFTEGLNLNFSGLKLLGPDQQEIKLGQAMLMDQGKSLMVPVPLHLGAGKYTVQWHVLSVDGHKTEGSYHFTVAP</sequence>
<protein>
    <submittedName>
        <fullName evidence="9">Copper resistance protein C</fullName>
    </submittedName>
</protein>
<dbReference type="EMBL" id="AEEC02000040">
    <property type="protein sequence ID" value="EOA02744.1"/>
    <property type="molecule type" value="Genomic_DNA"/>
</dbReference>
<comment type="subcellular location">
    <subcellularLocation>
        <location evidence="1">Periplasm</location>
    </subcellularLocation>
</comment>
<dbReference type="InterPro" id="IPR014755">
    <property type="entry name" value="Cu-Rt/internalin_Ig-like"/>
</dbReference>
<dbReference type="GO" id="GO:0042597">
    <property type="term" value="C:periplasmic space"/>
    <property type="evidence" value="ECO:0007669"/>
    <property type="project" value="UniProtKB-SubCell"/>
</dbReference>
<dbReference type="NCBIfam" id="NF033814">
    <property type="entry name" value="copper_CopC"/>
    <property type="match status" value="1"/>
</dbReference>
<evidence type="ECO:0000313" key="10">
    <source>
        <dbReference type="Proteomes" id="UP000006772"/>
    </source>
</evidence>
<dbReference type="Pfam" id="PF04234">
    <property type="entry name" value="CopC"/>
    <property type="match status" value="1"/>
</dbReference>
<dbReference type="GO" id="GO:0006825">
    <property type="term" value="P:copper ion transport"/>
    <property type="evidence" value="ECO:0007669"/>
    <property type="project" value="InterPro"/>
</dbReference>
<evidence type="ECO:0000313" key="9">
    <source>
        <dbReference type="EMBL" id="EOA02744.1"/>
    </source>
</evidence>
<evidence type="ECO:0000256" key="2">
    <source>
        <dbReference type="ARBA" id="ARBA00010509"/>
    </source>
</evidence>
<evidence type="ECO:0000256" key="3">
    <source>
        <dbReference type="ARBA" id="ARBA00022723"/>
    </source>
</evidence>
<name>A0AAI9IAZ8_9BURK</name>
<dbReference type="InterPro" id="IPR032694">
    <property type="entry name" value="CopC/D"/>
</dbReference>
<evidence type="ECO:0000256" key="5">
    <source>
        <dbReference type="ARBA" id="ARBA00022764"/>
    </source>
</evidence>
<comment type="similarity">
    <text evidence="2">Belongs to the CopC family.</text>
</comment>
<keyword evidence="3" id="KW-0479">Metal-binding</keyword>
<dbReference type="SUPFAM" id="SSF81296">
    <property type="entry name" value="E set domains"/>
    <property type="match status" value="1"/>
</dbReference>
<comment type="caution">
    <text evidence="9">The sequence shown here is derived from an EMBL/GenBank/DDBJ whole genome shotgun (WGS) entry which is preliminary data.</text>
</comment>
<dbReference type="AlphaFoldDB" id="A0AAI9IAZ8"/>
<dbReference type="RefSeq" id="WP_006464997.1">
    <property type="nucleotide sequence ID" value="NZ_AEEC02000040.1"/>
</dbReference>
<proteinExistence type="inferred from homology"/>
<dbReference type="Proteomes" id="UP000006772">
    <property type="component" value="Unassembled WGS sequence"/>
</dbReference>
<dbReference type="GO" id="GO:0005507">
    <property type="term" value="F:copper ion binding"/>
    <property type="evidence" value="ECO:0007669"/>
    <property type="project" value="InterPro"/>
</dbReference>
<dbReference type="GO" id="GO:0005886">
    <property type="term" value="C:plasma membrane"/>
    <property type="evidence" value="ECO:0007669"/>
    <property type="project" value="TreeGrafter"/>
</dbReference>
<feature type="domain" description="CopC" evidence="8">
    <location>
        <begin position="25"/>
        <end position="122"/>
    </location>
</feature>
<dbReference type="PANTHER" id="PTHR34820">
    <property type="entry name" value="INNER MEMBRANE PROTEIN YEBZ"/>
    <property type="match status" value="1"/>
</dbReference>
<evidence type="ECO:0000256" key="4">
    <source>
        <dbReference type="ARBA" id="ARBA00022729"/>
    </source>
</evidence>
<dbReference type="Gene3D" id="2.60.40.1220">
    <property type="match status" value="1"/>
</dbReference>
<gene>
    <name evidence="9" type="ORF">HFRIS_021016</name>
</gene>
<feature type="chain" id="PRO_5042507710" evidence="7">
    <location>
        <begin position="25"/>
        <end position="124"/>
    </location>
</feature>
<dbReference type="PANTHER" id="PTHR34820:SF4">
    <property type="entry name" value="INNER MEMBRANE PROTEIN YEBZ"/>
    <property type="match status" value="1"/>
</dbReference>
<dbReference type="GO" id="GO:0046688">
    <property type="term" value="P:response to copper ion"/>
    <property type="evidence" value="ECO:0007669"/>
    <property type="project" value="InterPro"/>
</dbReference>
<keyword evidence="6" id="KW-0186">Copper</keyword>
<organism evidence="9 10">
    <name type="scientific">Herbaspirillum frisingense GSF30</name>
    <dbReference type="NCBI Taxonomy" id="864073"/>
    <lineage>
        <taxon>Bacteria</taxon>
        <taxon>Pseudomonadati</taxon>
        <taxon>Pseudomonadota</taxon>
        <taxon>Betaproteobacteria</taxon>
        <taxon>Burkholderiales</taxon>
        <taxon>Oxalobacteraceae</taxon>
        <taxon>Herbaspirillum</taxon>
    </lineage>
</organism>
<keyword evidence="4 7" id="KW-0732">Signal</keyword>